<sequence>MARCSDSRVRYFDYYESETFCSMQAYGKWFLVNSISGCSIWTSPLLDRRVCLLLMTAIPATSRRAIQRPTIESKLVERTIQDYGRSNYYSRGKKNFSTVDK</sequence>
<protein>
    <submittedName>
        <fullName evidence="1">Uncharacterized protein</fullName>
    </submittedName>
</protein>
<proteinExistence type="predicted"/>
<evidence type="ECO:0000313" key="1">
    <source>
        <dbReference type="EMBL" id="CCD48731.1"/>
    </source>
</evidence>
<reference evidence="2" key="1">
    <citation type="journal article" date="2011" name="PLoS Genet.">
        <title>Genomic analysis of the necrotrophic fungal pathogens Sclerotinia sclerotiorum and Botrytis cinerea.</title>
        <authorList>
            <person name="Amselem J."/>
            <person name="Cuomo C.A."/>
            <person name="van Kan J.A."/>
            <person name="Viaud M."/>
            <person name="Benito E.P."/>
            <person name="Couloux A."/>
            <person name="Coutinho P.M."/>
            <person name="de Vries R.P."/>
            <person name="Dyer P.S."/>
            <person name="Fillinger S."/>
            <person name="Fournier E."/>
            <person name="Gout L."/>
            <person name="Hahn M."/>
            <person name="Kohn L."/>
            <person name="Lapalu N."/>
            <person name="Plummer K.M."/>
            <person name="Pradier J.M."/>
            <person name="Quevillon E."/>
            <person name="Sharon A."/>
            <person name="Simon A."/>
            <person name="ten Have A."/>
            <person name="Tudzynski B."/>
            <person name="Tudzynski P."/>
            <person name="Wincker P."/>
            <person name="Andrew M."/>
            <person name="Anthouard V."/>
            <person name="Beever R.E."/>
            <person name="Beffa R."/>
            <person name="Benoit I."/>
            <person name="Bouzid O."/>
            <person name="Brault B."/>
            <person name="Chen Z."/>
            <person name="Choquer M."/>
            <person name="Collemare J."/>
            <person name="Cotton P."/>
            <person name="Danchin E.G."/>
            <person name="Da Silva C."/>
            <person name="Gautier A."/>
            <person name="Giraud C."/>
            <person name="Giraud T."/>
            <person name="Gonzalez C."/>
            <person name="Grossetete S."/>
            <person name="Guldener U."/>
            <person name="Henrissat B."/>
            <person name="Howlett B.J."/>
            <person name="Kodira C."/>
            <person name="Kretschmer M."/>
            <person name="Lappartient A."/>
            <person name="Leroch M."/>
            <person name="Levis C."/>
            <person name="Mauceli E."/>
            <person name="Neuveglise C."/>
            <person name="Oeser B."/>
            <person name="Pearson M."/>
            <person name="Poulain J."/>
            <person name="Poussereau N."/>
            <person name="Quesneville H."/>
            <person name="Rascle C."/>
            <person name="Schumacher J."/>
            <person name="Segurens B."/>
            <person name="Sexton A."/>
            <person name="Silva E."/>
            <person name="Sirven C."/>
            <person name="Soanes D.M."/>
            <person name="Talbot N.J."/>
            <person name="Templeton M."/>
            <person name="Yandava C."/>
            <person name="Yarden O."/>
            <person name="Zeng Q."/>
            <person name="Rollins J.A."/>
            <person name="Lebrun M.H."/>
            <person name="Dickman M."/>
        </authorList>
    </citation>
    <scope>NUCLEOTIDE SEQUENCE [LARGE SCALE GENOMIC DNA]</scope>
    <source>
        <strain evidence="2">T4</strain>
    </source>
</reference>
<evidence type="ECO:0000313" key="2">
    <source>
        <dbReference type="Proteomes" id="UP000008177"/>
    </source>
</evidence>
<accession>G2Y803</accession>
<dbReference type="EMBL" id="FQ790296">
    <property type="protein sequence ID" value="CCD48731.1"/>
    <property type="molecule type" value="Genomic_DNA"/>
</dbReference>
<dbReference type="AlphaFoldDB" id="G2Y803"/>
<dbReference type="InParanoid" id="G2Y803"/>
<organism evidence="1 2">
    <name type="scientific">Botryotinia fuckeliana (strain T4)</name>
    <name type="common">Noble rot fungus</name>
    <name type="synonym">Botrytis cinerea</name>
    <dbReference type="NCBI Taxonomy" id="999810"/>
    <lineage>
        <taxon>Eukaryota</taxon>
        <taxon>Fungi</taxon>
        <taxon>Dikarya</taxon>
        <taxon>Ascomycota</taxon>
        <taxon>Pezizomycotina</taxon>
        <taxon>Leotiomycetes</taxon>
        <taxon>Helotiales</taxon>
        <taxon>Sclerotiniaceae</taxon>
        <taxon>Botrytis</taxon>
    </lineage>
</organism>
<dbReference type="HOGENOM" id="CLU_2291261_0_0_1"/>
<gene>
    <name evidence="1" type="ORF">BofuT4_P033730.1</name>
</gene>
<name>G2Y803_BOTF4</name>
<dbReference type="Proteomes" id="UP000008177">
    <property type="component" value="Unplaced contigs"/>
</dbReference>